<evidence type="ECO:0000313" key="1">
    <source>
        <dbReference type="EMBL" id="MET8437524.1"/>
    </source>
</evidence>
<dbReference type="Proteomes" id="UP001550044">
    <property type="component" value="Unassembled WGS sequence"/>
</dbReference>
<organism evidence="1 2">
    <name type="scientific">Streptomyces sp. 900116325</name>
    <dbReference type="NCBI Taxonomy" id="3154295"/>
    <lineage>
        <taxon>Bacteria</taxon>
        <taxon>Bacillati</taxon>
        <taxon>Actinomycetota</taxon>
        <taxon>Actinomycetes</taxon>
        <taxon>Kitasatosporales</taxon>
        <taxon>Streptomycetaceae</taxon>
        <taxon>Streptomyces</taxon>
    </lineage>
</organism>
<accession>A0ABV2UJC5</accession>
<comment type="caution">
    <text evidence="1">The sequence shown here is derived from an EMBL/GenBank/DDBJ whole genome shotgun (WGS) entry which is preliminary data.</text>
</comment>
<proteinExistence type="predicted"/>
<evidence type="ECO:0008006" key="3">
    <source>
        <dbReference type="Google" id="ProtNLM"/>
    </source>
</evidence>
<protein>
    <recommendedName>
        <fullName evidence="3">Transposase</fullName>
    </recommendedName>
</protein>
<evidence type="ECO:0000313" key="2">
    <source>
        <dbReference type="Proteomes" id="UP001550044"/>
    </source>
</evidence>
<reference evidence="1 2" key="1">
    <citation type="submission" date="2024-06" db="EMBL/GenBank/DDBJ databases">
        <title>The Natural Products Discovery Center: Release of the First 8490 Sequenced Strains for Exploring Actinobacteria Biosynthetic Diversity.</title>
        <authorList>
            <person name="Kalkreuter E."/>
            <person name="Kautsar S.A."/>
            <person name="Yang D."/>
            <person name="Bader C.D."/>
            <person name="Teijaro C.N."/>
            <person name="Fluegel L."/>
            <person name="Davis C.M."/>
            <person name="Simpson J.R."/>
            <person name="Lauterbach L."/>
            <person name="Steele A.D."/>
            <person name="Gui C."/>
            <person name="Meng S."/>
            <person name="Li G."/>
            <person name="Viehrig K."/>
            <person name="Ye F."/>
            <person name="Su P."/>
            <person name="Kiefer A.F."/>
            <person name="Nichols A."/>
            <person name="Cepeda A.J."/>
            <person name="Yan W."/>
            <person name="Fan B."/>
            <person name="Jiang Y."/>
            <person name="Adhikari A."/>
            <person name="Zheng C.-J."/>
            <person name="Schuster L."/>
            <person name="Cowan T.M."/>
            <person name="Smanski M.J."/>
            <person name="Chevrette M.G."/>
            <person name="De Carvalho L.P.S."/>
            <person name="Shen B."/>
        </authorList>
    </citation>
    <scope>NUCLEOTIDE SEQUENCE [LARGE SCALE GENOMIC DNA]</scope>
    <source>
        <strain evidence="1 2">NPDC005137</strain>
    </source>
</reference>
<name>A0ABV2UJC5_9ACTN</name>
<keyword evidence="2" id="KW-1185">Reference proteome</keyword>
<gene>
    <name evidence="1" type="ORF">ABZV61_33170</name>
</gene>
<dbReference type="RefSeq" id="WP_356712207.1">
    <property type="nucleotide sequence ID" value="NZ_JBEXIP010000039.1"/>
</dbReference>
<sequence>MADQGRTVVQAARDYVLSWPVVAAAFPSHARAVLPAQPEPVRALGIDEIRRGRPRWNPDEASGIWQTAVNRWHVGFVDLSGKQGLLGQVEGRTAHAVIAWPAGRDRAWRDTVQYVAIDMCTIFKSAIRIKTIARDAYGFRNPATTLTHPLRDHPSSPWTPRCLLISLSPRPAIVLAGGTELSVPQVSTWL</sequence>
<dbReference type="EMBL" id="JBEXIP010000039">
    <property type="protein sequence ID" value="MET8437524.1"/>
    <property type="molecule type" value="Genomic_DNA"/>
</dbReference>